<dbReference type="SUPFAM" id="SSF55729">
    <property type="entry name" value="Acyl-CoA N-acyltransferases (Nat)"/>
    <property type="match status" value="1"/>
</dbReference>
<dbReference type="PANTHER" id="PTHR36449:SF1">
    <property type="entry name" value="ACETYLTRANSFERASE"/>
    <property type="match status" value="1"/>
</dbReference>
<evidence type="ECO:0000256" key="3">
    <source>
        <dbReference type="ARBA" id="ARBA00023315"/>
    </source>
</evidence>
<keyword evidence="2" id="KW-0808">Transferase</keyword>
<evidence type="ECO:0000256" key="2">
    <source>
        <dbReference type="ARBA" id="ARBA00022679"/>
    </source>
</evidence>
<accession>A0ABN2C1P5</accession>
<name>A0ABN2C1P5_9ACTN</name>
<evidence type="ECO:0008006" key="6">
    <source>
        <dbReference type="Google" id="ProtNLM"/>
    </source>
</evidence>
<comment type="caution">
    <text evidence="4">The sequence shown here is derived from an EMBL/GenBank/DDBJ whole genome shotgun (WGS) entry which is preliminary data.</text>
</comment>
<dbReference type="EMBL" id="BAAAQD010000021">
    <property type="protein sequence ID" value="GAA1550757.1"/>
    <property type="molecule type" value="Genomic_DNA"/>
</dbReference>
<dbReference type="RefSeq" id="WP_344509341.1">
    <property type="nucleotide sequence ID" value="NZ_BAAAQD010000021.1"/>
</dbReference>
<evidence type="ECO:0000313" key="4">
    <source>
        <dbReference type="EMBL" id="GAA1550757.1"/>
    </source>
</evidence>
<dbReference type="Gene3D" id="3.40.630.30">
    <property type="match status" value="1"/>
</dbReference>
<dbReference type="InterPro" id="IPR016181">
    <property type="entry name" value="Acyl_CoA_acyltransferase"/>
</dbReference>
<dbReference type="Proteomes" id="UP001501470">
    <property type="component" value="Unassembled WGS sequence"/>
</dbReference>
<proteinExistence type="predicted"/>
<keyword evidence="1" id="KW-1277">Toxin-antitoxin system</keyword>
<keyword evidence="5" id="KW-1185">Reference proteome</keyword>
<dbReference type="PANTHER" id="PTHR36449">
    <property type="entry name" value="ACETYLTRANSFERASE-RELATED"/>
    <property type="match status" value="1"/>
</dbReference>
<evidence type="ECO:0000256" key="1">
    <source>
        <dbReference type="ARBA" id="ARBA00022649"/>
    </source>
</evidence>
<gene>
    <name evidence="4" type="ORF">GCM10009827_084270</name>
</gene>
<evidence type="ECO:0000313" key="5">
    <source>
        <dbReference type="Proteomes" id="UP001501470"/>
    </source>
</evidence>
<reference evidence="4 5" key="1">
    <citation type="journal article" date="2019" name="Int. J. Syst. Evol. Microbiol.">
        <title>The Global Catalogue of Microorganisms (GCM) 10K type strain sequencing project: providing services to taxonomists for standard genome sequencing and annotation.</title>
        <authorList>
            <consortium name="The Broad Institute Genomics Platform"/>
            <consortium name="The Broad Institute Genome Sequencing Center for Infectious Disease"/>
            <person name="Wu L."/>
            <person name="Ma J."/>
        </authorList>
    </citation>
    <scope>NUCLEOTIDE SEQUENCE [LARGE SCALE GENOMIC DNA]</scope>
    <source>
        <strain evidence="4 5">JCM 15933</strain>
    </source>
</reference>
<keyword evidence="3" id="KW-0012">Acyltransferase</keyword>
<organism evidence="4 5">
    <name type="scientific">Dactylosporangium maewongense</name>
    <dbReference type="NCBI Taxonomy" id="634393"/>
    <lineage>
        <taxon>Bacteria</taxon>
        <taxon>Bacillati</taxon>
        <taxon>Actinomycetota</taxon>
        <taxon>Actinomycetes</taxon>
        <taxon>Micromonosporales</taxon>
        <taxon>Micromonosporaceae</taxon>
        <taxon>Dactylosporangium</taxon>
    </lineage>
</organism>
<sequence length="343" mass="37601">MTDFREPELLDDHHDISQFDCGKPQLNDWLQREALRAQRSGTARTYVWADEGRVVAYFAVCPTRIGRDELTSGQAGGVSVVPAYLLAKLALDGTLQGKGYGADLLADAMTTILYAADSAGGRIVVVDAIDDSAAAFYASKGFKLVRGNPCRLVAKIESVRKAAGEVDPSKRPGGLPVVGAWIVAVRAEQPSRPLWALLDDPLRLALAQGWIMHRAEQDSEVARRDRVDLAHALTPVDASHPLFVQMITDLHQFWRSVYAAVLHESGVWNKHNLVAPGMEMVFLTPPQYIGLLEAPQAIPSHCFITRYVESGSWLIAALARRLPVPGWPPSERELPGWESEPLA</sequence>
<protein>
    <recommendedName>
        <fullName evidence="6">N-acetyltransferase domain-containing protein</fullName>
    </recommendedName>
</protein>